<dbReference type="PANTHER" id="PTHR12428">
    <property type="entry name" value="OXA1"/>
    <property type="match status" value="1"/>
</dbReference>
<feature type="transmembrane region" description="Helical" evidence="6">
    <location>
        <begin position="279"/>
        <end position="296"/>
    </location>
</feature>
<keyword evidence="2 5" id="KW-0812">Transmembrane</keyword>
<evidence type="ECO:0000313" key="9">
    <source>
        <dbReference type="Proteomes" id="UP000186922"/>
    </source>
</evidence>
<gene>
    <name evidence="8" type="primary">RvY_17476-1</name>
    <name evidence="8" type="synonym">RvY_17476.1</name>
    <name evidence="8" type="ORF">RvY_17476</name>
</gene>
<evidence type="ECO:0000256" key="1">
    <source>
        <dbReference type="ARBA" id="ARBA00004141"/>
    </source>
</evidence>
<dbReference type="GO" id="GO:0033617">
    <property type="term" value="P:mitochondrial respiratory chain complex IV assembly"/>
    <property type="evidence" value="ECO:0007669"/>
    <property type="project" value="TreeGrafter"/>
</dbReference>
<evidence type="ECO:0000259" key="7">
    <source>
        <dbReference type="Pfam" id="PF02096"/>
    </source>
</evidence>
<feature type="domain" description="Membrane insertase YidC/Oxa/ALB C-terminal" evidence="7">
    <location>
        <begin position="81"/>
        <end position="295"/>
    </location>
</feature>
<dbReference type="Proteomes" id="UP000186922">
    <property type="component" value="Unassembled WGS sequence"/>
</dbReference>
<accession>A0A1D1W2M2</accession>
<evidence type="ECO:0000256" key="6">
    <source>
        <dbReference type="SAM" id="Phobius"/>
    </source>
</evidence>
<comment type="subcellular location">
    <subcellularLocation>
        <location evidence="1 5">Membrane</location>
        <topology evidence="1 5">Multi-pass membrane protein</topology>
    </subcellularLocation>
</comment>
<proteinExistence type="inferred from homology"/>
<dbReference type="GO" id="GO:0032979">
    <property type="term" value="P:protein insertion into mitochondrial inner membrane from matrix"/>
    <property type="evidence" value="ECO:0007669"/>
    <property type="project" value="TreeGrafter"/>
</dbReference>
<evidence type="ECO:0000256" key="5">
    <source>
        <dbReference type="RuleBase" id="RU003945"/>
    </source>
</evidence>
<evidence type="ECO:0000256" key="3">
    <source>
        <dbReference type="ARBA" id="ARBA00022989"/>
    </source>
</evidence>
<dbReference type="AlphaFoldDB" id="A0A1D1W2M2"/>
<evidence type="ECO:0000256" key="4">
    <source>
        <dbReference type="ARBA" id="ARBA00023136"/>
    </source>
</evidence>
<dbReference type="STRING" id="947166.A0A1D1W2M2"/>
<dbReference type="GO" id="GO:0005743">
    <property type="term" value="C:mitochondrial inner membrane"/>
    <property type="evidence" value="ECO:0007669"/>
    <property type="project" value="TreeGrafter"/>
</dbReference>
<sequence>MVLLRLVCGARAVLRSSSRGLPVGASCYAGRVSGRRATLYIVKGRFFNSYAPLDFIADTSAVKFLERSLQVIHESTGTPWWATIPLTVLMARSLITFPFAIIQRRITAKLVLLKPKMDELAKELFQEVKQAQRMFKWDEEKANQVFNIEIRKHRSNLYVQDNCHPAKNILLPLLQIPLWICMSCALRNLCAGRNGEAARVTSRAQLSQEGALWFRDLTRPDRTWAIPVLNGLMSFVLSELHFSSIQQRTRLISFVIWSTRVTSLLVVFITALMPTGVSLYWLLSSFFGLVQFFVLLNPRALAFFRVPVVAGAARPYQALFSRLFTRPKNTIS</sequence>
<dbReference type="EMBL" id="BDGG01000015">
    <property type="protein sequence ID" value="GAV07661.1"/>
    <property type="molecule type" value="Genomic_DNA"/>
</dbReference>
<dbReference type="PANTHER" id="PTHR12428:SF65">
    <property type="entry name" value="CYTOCHROME C OXIDASE ASSEMBLY PROTEIN COX18, MITOCHONDRIAL"/>
    <property type="match status" value="1"/>
</dbReference>
<name>A0A1D1W2M2_RAMVA</name>
<dbReference type="CDD" id="cd20069">
    <property type="entry name" value="5TM_Oxa1-like"/>
    <property type="match status" value="1"/>
</dbReference>
<feature type="transmembrane region" description="Helical" evidence="6">
    <location>
        <begin position="254"/>
        <end position="273"/>
    </location>
</feature>
<protein>
    <recommendedName>
        <fullName evidence="7">Membrane insertase YidC/Oxa/ALB C-terminal domain-containing protein</fullName>
    </recommendedName>
</protein>
<evidence type="ECO:0000256" key="2">
    <source>
        <dbReference type="ARBA" id="ARBA00022692"/>
    </source>
</evidence>
<dbReference type="InterPro" id="IPR028055">
    <property type="entry name" value="YidC/Oxa/ALB_C"/>
</dbReference>
<keyword evidence="9" id="KW-1185">Reference proteome</keyword>
<keyword evidence="3 6" id="KW-1133">Transmembrane helix</keyword>
<dbReference type="OrthoDB" id="2148490at2759"/>
<evidence type="ECO:0000313" key="8">
    <source>
        <dbReference type="EMBL" id="GAV07661.1"/>
    </source>
</evidence>
<keyword evidence="4 6" id="KW-0472">Membrane</keyword>
<dbReference type="InterPro" id="IPR001708">
    <property type="entry name" value="YidC/ALB3/OXA1/COX18"/>
</dbReference>
<reference evidence="8 9" key="1">
    <citation type="journal article" date="2016" name="Nat. Commun.">
        <title>Extremotolerant tardigrade genome and improved radiotolerance of human cultured cells by tardigrade-unique protein.</title>
        <authorList>
            <person name="Hashimoto T."/>
            <person name="Horikawa D.D."/>
            <person name="Saito Y."/>
            <person name="Kuwahara H."/>
            <person name="Kozuka-Hata H."/>
            <person name="Shin-I T."/>
            <person name="Minakuchi Y."/>
            <person name="Ohishi K."/>
            <person name="Motoyama A."/>
            <person name="Aizu T."/>
            <person name="Enomoto A."/>
            <person name="Kondo K."/>
            <person name="Tanaka S."/>
            <person name="Hara Y."/>
            <person name="Koshikawa S."/>
            <person name="Sagara H."/>
            <person name="Miura T."/>
            <person name="Yokobori S."/>
            <person name="Miyagawa K."/>
            <person name="Suzuki Y."/>
            <person name="Kubo T."/>
            <person name="Oyama M."/>
            <person name="Kohara Y."/>
            <person name="Fujiyama A."/>
            <person name="Arakawa K."/>
            <person name="Katayama T."/>
            <person name="Toyoda A."/>
            <person name="Kunieda T."/>
        </authorList>
    </citation>
    <scope>NUCLEOTIDE SEQUENCE [LARGE SCALE GENOMIC DNA]</scope>
    <source>
        <strain evidence="8 9">YOKOZUNA-1</strain>
    </source>
</reference>
<organism evidence="8 9">
    <name type="scientific">Ramazzottius varieornatus</name>
    <name type="common">Water bear</name>
    <name type="synonym">Tardigrade</name>
    <dbReference type="NCBI Taxonomy" id="947166"/>
    <lineage>
        <taxon>Eukaryota</taxon>
        <taxon>Metazoa</taxon>
        <taxon>Ecdysozoa</taxon>
        <taxon>Tardigrada</taxon>
        <taxon>Eutardigrada</taxon>
        <taxon>Parachela</taxon>
        <taxon>Hypsibioidea</taxon>
        <taxon>Ramazzottiidae</taxon>
        <taxon>Ramazzottius</taxon>
    </lineage>
</organism>
<dbReference type="GO" id="GO:0032977">
    <property type="term" value="F:membrane insertase activity"/>
    <property type="evidence" value="ECO:0007669"/>
    <property type="project" value="InterPro"/>
</dbReference>
<dbReference type="Pfam" id="PF02096">
    <property type="entry name" value="60KD_IMP"/>
    <property type="match status" value="1"/>
</dbReference>
<comment type="similarity">
    <text evidence="5">Belongs to the OXA1/ALB3/YidC family.</text>
</comment>
<comment type="caution">
    <text evidence="8">The sequence shown here is derived from an EMBL/GenBank/DDBJ whole genome shotgun (WGS) entry which is preliminary data.</text>
</comment>